<dbReference type="RefSeq" id="WP_070980209.1">
    <property type="nucleotide sequence ID" value="NZ_CP017707.1"/>
</dbReference>
<organism evidence="4 5">
    <name type="scientific">Chromobacterium vaccinii</name>
    <dbReference type="NCBI Taxonomy" id="1108595"/>
    <lineage>
        <taxon>Bacteria</taxon>
        <taxon>Pseudomonadati</taxon>
        <taxon>Pseudomonadota</taxon>
        <taxon>Betaproteobacteria</taxon>
        <taxon>Neisseriales</taxon>
        <taxon>Chromobacteriaceae</taxon>
        <taxon>Chromobacterium</taxon>
    </lineage>
</organism>
<dbReference type="GeneID" id="68842227"/>
<dbReference type="SUPFAM" id="SSF48498">
    <property type="entry name" value="Tetracyclin repressor-like, C-terminal domain"/>
    <property type="match status" value="1"/>
</dbReference>
<dbReference type="InterPro" id="IPR009057">
    <property type="entry name" value="Homeodomain-like_sf"/>
</dbReference>
<dbReference type="PANTHER" id="PTHR47506">
    <property type="entry name" value="TRANSCRIPTIONAL REGULATORY PROTEIN"/>
    <property type="match status" value="1"/>
</dbReference>
<dbReference type="Proteomes" id="UP000178776">
    <property type="component" value="Chromosome"/>
</dbReference>
<dbReference type="EMBL" id="CP017707">
    <property type="protein sequence ID" value="AOZ50908.1"/>
    <property type="molecule type" value="Genomic_DNA"/>
</dbReference>
<reference evidence="4 5" key="1">
    <citation type="submission" date="2016-10" db="EMBL/GenBank/DDBJ databases">
        <title>Chromobacterium muskegensis sp. nov., an insecticidal bacterium isolated from Sphagnum bogs.</title>
        <authorList>
            <person name="Sparks M.E."/>
            <person name="Blackburn M.B."/>
            <person name="Gundersen-Rindal D.E."/>
            <person name="Mitchell A."/>
            <person name="Farrar R."/>
            <person name="Kuhar D."/>
        </authorList>
    </citation>
    <scope>NUCLEOTIDE SEQUENCE [LARGE SCALE GENOMIC DNA]</scope>
    <source>
        <strain evidence="4 5">21-1</strain>
    </source>
</reference>
<dbReference type="Pfam" id="PF00440">
    <property type="entry name" value="TetR_N"/>
    <property type="match status" value="1"/>
</dbReference>
<evidence type="ECO:0000313" key="5">
    <source>
        <dbReference type="Proteomes" id="UP000178776"/>
    </source>
</evidence>
<accession>A0A1D9LI10</accession>
<keyword evidence="1" id="KW-0805">Transcription regulation</keyword>
<keyword evidence="2" id="KW-0238">DNA-binding</keyword>
<sequence>MRYPDSHKAQTRRRIVAIAALRFRAEGLAGVGIANLMADLGLTHGGFYAHFSGKDELVAAACGEAQKQMAEQWRPLLENSADGGCLAALADHYLSPAHRDFPDSGCAAAALAGEIARQDAGVRRAFAAGLGPLLAQLEDARLRDGAGPSPEASLAMMVGALLLARAVPDAELSQRFLDEARAALRAQGE</sequence>
<dbReference type="InterPro" id="IPR001647">
    <property type="entry name" value="HTH_TetR"/>
</dbReference>
<evidence type="ECO:0000256" key="2">
    <source>
        <dbReference type="ARBA" id="ARBA00023125"/>
    </source>
</evidence>
<dbReference type="AlphaFoldDB" id="A0A1D9LI10"/>
<dbReference type="PROSITE" id="PS50977">
    <property type="entry name" value="HTH_TETR_2"/>
    <property type="match status" value="1"/>
</dbReference>
<keyword evidence="3" id="KW-0804">Transcription</keyword>
<dbReference type="InterPro" id="IPR036271">
    <property type="entry name" value="Tet_transcr_reg_TetR-rel_C_sf"/>
</dbReference>
<dbReference type="Gene3D" id="1.10.10.60">
    <property type="entry name" value="Homeodomain-like"/>
    <property type="match status" value="1"/>
</dbReference>
<gene>
    <name evidence="4" type="ORF">BKX93_13520</name>
</gene>
<evidence type="ECO:0000256" key="3">
    <source>
        <dbReference type="ARBA" id="ARBA00023163"/>
    </source>
</evidence>
<protein>
    <submittedName>
        <fullName evidence="4">TetR family transcriptional regulator</fullName>
    </submittedName>
</protein>
<evidence type="ECO:0000256" key="1">
    <source>
        <dbReference type="ARBA" id="ARBA00023015"/>
    </source>
</evidence>
<dbReference type="PANTHER" id="PTHR47506:SF7">
    <property type="entry name" value="TRANSCRIPTIONAL REGULATORY PROTEIN"/>
    <property type="match status" value="1"/>
</dbReference>
<dbReference type="GO" id="GO:0003677">
    <property type="term" value="F:DNA binding"/>
    <property type="evidence" value="ECO:0007669"/>
    <property type="project" value="UniProtKB-UniRule"/>
</dbReference>
<dbReference type="Gene3D" id="1.10.357.10">
    <property type="entry name" value="Tetracycline Repressor, domain 2"/>
    <property type="match status" value="1"/>
</dbReference>
<name>A0A1D9LI10_9NEIS</name>
<dbReference type="SUPFAM" id="SSF46689">
    <property type="entry name" value="Homeodomain-like"/>
    <property type="match status" value="1"/>
</dbReference>
<dbReference type="STRING" id="1108595.BKX93_13520"/>
<proteinExistence type="predicted"/>
<dbReference type="KEGG" id="cvc:BKX93_13520"/>
<evidence type="ECO:0000313" key="4">
    <source>
        <dbReference type="EMBL" id="AOZ50908.1"/>
    </source>
</evidence>